<keyword evidence="2" id="KW-1185">Reference proteome</keyword>
<dbReference type="Proteomes" id="UP001235343">
    <property type="component" value="Unassembled WGS sequence"/>
</dbReference>
<organism evidence="1 2">
    <name type="scientific">Aquibacillus rhizosphaerae</name>
    <dbReference type="NCBI Taxonomy" id="3051431"/>
    <lineage>
        <taxon>Bacteria</taxon>
        <taxon>Bacillati</taxon>
        <taxon>Bacillota</taxon>
        <taxon>Bacilli</taxon>
        <taxon>Bacillales</taxon>
        <taxon>Bacillaceae</taxon>
        <taxon>Aquibacillus</taxon>
    </lineage>
</organism>
<dbReference type="EMBL" id="JASTZU010000034">
    <property type="protein sequence ID" value="MDL4840832.1"/>
    <property type="molecule type" value="Genomic_DNA"/>
</dbReference>
<dbReference type="InterPro" id="IPR012190">
    <property type="entry name" value="UCP036698"/>
</dbReference>
<dbReference type="Pfam" id="PF14084">
    <property type="entry name" value="DUF4264"/>
    <property type="match status" value="1"/>
</dbReference>
<sequence length="57" mass="6634">MENNKIETLSTVKIQHADDLYKIVDSLNRTLKEDDLMFGLALDEDDNDKAIFTIYRT</sequence>
<evidence type="ECO:0000313" key="2">
    <source>
        <dbReference type="Proteomes" id="UP001235343"/>
    </source>
</evidence>
<dbReference type="RefSeq" id="WP_285931976.1">
    <property type="nucleotide sequence ID" value="NZ_JASTZU010000034.1"/>
</dbReference>
<dbReference type="PIRSF" id="PIRSF036698">
    <property type="entry name" value="UCP036698"/>
    <property type="match status" value="1"/>
</dbReference>
<evidence type="ECO:0000313" key="1">
    <source>
        <dbReference type="EMBL" id="MDL4840832.1"/>
    </source>
</evidence>
<name>A0ABT7L6I1_9BACI</name>
<reference evidence="1 2" key="1">
    <citation type="submission" date="2023-06" db="EMBL/GenBank/DDBJ databases">
        <title>Aquibacillus rhizosphaerae LR5S19.</title>
        <authorList>
            <person name="Sun J.-Q."/>
        </authorList>
    </citation>
    <scope>NUCLEOTIDE SEQUENCE [LARGE SCALE GENOMIC DNA]</scope>
    <source>
        <strain evidence="1 2">LR5S19</strain>
    </source>
</reference>
<accession>A0ABT7L6I1</accession>
<comment type="caution">
    <text evidence="1">The sequence shown here is derived from an EMBL/GenBank/DDBJ whole genome shotgun (WGS) entry which is preliminary data.</text>
</comment>
<proteinExistence type="predicted"/>
<gene>
    <name evidence="1" type="ORF">QQS35_10250</name>
</gene>
<protein>
    <submittedName>
        <fullName evidence="1">YpmA family protein</fullName>
    </submittedName>
</protein>